<gene>
    <name evidence="3" type="ORF">WG66_7222</name>
</gene>
<keyword evidence="2" id="KW-1133">Transmembrane helix</keyword>
<feature type="transmembrane region" description="Helical" evidence="2">
    <location>
        <begin position="149"/>
        <end position="175"/>
    </location>
</feature>
<feature type="transmembrane region" description="Helical" evidence="2">
    <location>
        <begin position="12"/>
        <end position="31"/>
    </location>
</feature>
<comment type="caution">
    <text evidence="3">The sequence shown here is derived from an EMBL/GenBank/DDBJ whole genome shotgun (WGS) entry which is preliminary data.</text>
</comment>
<protein>
    <submittedName>
        <fullName evidence="3">Uncharacterized protein</fullName>
    </submittedName>
</protein>
<feature type="region of interest" description="Disordered" evidence="1">
    <location>
        <begin position="314"/>
        <end position="355"/>
    </location>
</feature>
<organism evidence="3 4">
    <name type="scientific">Moniliophthora roreri</name>
    <name type="common">Frosty pod rot fungus</name>
    <name type="synonym">Monilia roreri</name>
    <dbReference type="NCBI Taxonomy" id="221103"/>
    <lineage>
        <taxon>Eukaryota</taxon>
        <taxon>Fungi</taxon>
        <taxon>Dikarya</taxon>
        <taxon>Basidiomycota</taxon>
        <taxon>Agaricomycotina</taxon>
        <taxon>Agaricomycetes</taxon>
        <taxon>Agaricomycetidae</taxon>
        <taxon>Agaricales</taxon>
        <taxon>Marasmiineae</taxon>
        <taxon>Marasmiaceae</taxon>
        <taxon>Moniliophthora</taxon>
    </lineage>
</organism>
<name>A0A0W0FVA9_MONRR</name>
<evidence type="ECO:0000313" key="3">
    <source>
        <dbReference type="EMBL" id="KTB40198.1"/>
    </source>
</evidence>
<dbReference type="AlphaFoldDB" id="A0A0W0FVA9"/>
<proteinExistence type="predicted"/>
<keyword evidence="2" id="KW-0812">Transmembrane</keyword>
<feature type="transmembrane region" description="Helical" evidence="2">
    <location>
        <begin position="195"/>
        <end position="214"/>
    </location>
</feature>
<accession>A0A0W0FVA9</accession>
<reference evidence="3 4" key="1">
    <citation type="submission" date="2015-12" db="EMBL/GenBank/DDBJ databases">
        <title>Draft genome sequence of Moniliophthora roreri, the causal agent of frosty pod rot of cacao.</title>
        <authorList>
            <person name="Aime M.C."/>
            <person name="Diaz-Valderrama J.R."/>
            <person name="Kijpornyongpan T."/>
            <person name="Phillips-Mora W."/>
        </authorList>
    </citation>
    <scope>NUCLEOTIDE SEQUENCE [LARGE SCALE GENOMIC DNA]</scope>
    <source>
        <strain evidence="3 4">MCA 2952</strain>
    </source>
</reference>
<keyword evidence="2" id="KW-0472">Membrane</keyword>
<evidence type="ECO:0000313" key="4">
    <source>
        <dbReference type="Proteomes" id="UP000054988"/>
    </source>
</evidence>
<sequence length="355" mass="38701">MANDFSFESIYSIQGVLLAPFVSVGVSLLHCGHIDRHSFKEQIADVVSTRFLHFTLRDGGLLSVHAAKYGEQETPSWLGDRAIYAISFIFSPFVRLQRRTPSHWRIGSPHLKLPNPDIFSGMFYVFANCIADGILLYRCFAVWESAKGVIIVLLLVLLATNAMGLIGHIVIYVALGIDQDELYSGINDALTGYNVANAVNTLILTLIIAGRIWWMTRDARKFLGQEIGRTYRRIIIILIESGFIYSASLIVTEALIQSGSNLGFGLSLNPVIHVMVGIAPTLIILHTSLGLTESAIPDSRMISTLRFGDSPAAATTNSGQNSAVHGVDLEQGTTSTSDDQEAPKIERSDTSTSSA</sequence>
<evidence type="ECO:0000256" key="1">
    <source>
        <dbReference type="SAM" id="MobiDB-lite"/>
    </source>
</evidence>
<feature type="compositionally biased region" description="Polar residues" evidence="1">
    <location>
        <begin position="314"/>
        <end position="323"/>
    </location>
</feature>
<evidence type="ECO:0000256" key="2">
    <source>
        <dbReference type="SAM" id="Phobius"/>
    </source>
</evidence>
<dbReference type="EMBL" id="LATX01001598">
    <property type="protein sequence ID" value="KTB40198.1"/>
    <property type="molecule type" value="Genomic_DNA"/>
</dbReference>
<feature type="transmembrane region" description="Helical" evidence="2">
    <location>
        <begin position="234"/>
        <end position="251"/>
    </location>
</feature>
<dbReference type="Proteomes" id="UP000054988">
    <property type="component" value="Unassembled WGS sequence"/>
</dbReference>
<feature type="transmembrane region" description="Helical" evidence="2">
    <location>
        <begin position="271"/>
        <end position="291"/>
    </location>
</feature>
<feature type="transmembrane region" description="Helical" evidence="2">
    <location>
        <begin position="118"/>
        <end position="137"/>
    </location>
</feature>